<evidence type="ECO:0000259" key="3">
    <source>
        <dbReference type="PROSITE" id="PS50157"/>
    </source>
</evidence>
<dbReference type="SUPFAM" id="SSF57667">
    <property type="entry name" value="beta-beta-alpha zinc fingers"/>
    <property type="match status" value="2"/>
</dbReference>
<proteinExistence type="predicted"/>
<dbReference type="AlphaFoldDB" id="A0A3Q0INU9"/>
<accession>A0A3Q0INU9</accession>
<dbReference type="GO" id="GO:0000978">
    <property type="term" value="F:RNA polymerase II cis-regulatory region sequence-specific DNA binding"/>
    <property type="evidence" value="ECO:0007669"/>
    <property type="project" value="TreeGrafter"/>
</dbReference>
<dbReference type="RefSeq" id="XP_026676323.1">
    <property type="nucleotide sequence ID" value="XM_026820522.1"/>
</dbReference>
<dbReference type="GO" id="GO:0008270">
    <property type="term" value="F:zinc ion binding"/>
    <property type="evidence" value="ECO:0007669"/>
    <property type="project" value="UniProtKB-KW"/>
</dbReference>
<keyword evidence="1" id="KW-0862">Zinc</keyword>
<dbReference type="PANTHER" id="PTHR46451:SF1">
    <property type="entry name" value="RAS-RESPONSIVE ELEMENT-BINDING PROTEIN 1"/>
    <property type="match status" value="1"/>
</dbReference>
<organism evidence="4 5">
    <name type="scientific">Diaphorina citri</name>
    <name type="common">Asian citrus psyllid</name>
    <dbReference type="NCBI Taxonomy" id="121845"/>
    <lineage>
        <taxon>Eukaryota</taxon>
        <taxon>Metazoa</taxon>
        <taxon>Ecdysozoa</taxon>
        <taxon>Arthropoda</taxon>
        <taxon>Hexapoda</taxon>
        <taxon>Insecta</taxon>
        <taxon>Pterygota</taxon>
        <taxon>Neoptera</taxon>
        <taxon>Paraneoptera</taxon>
        <taxon>Hemiptera</taxon>
        <taxon>Sternorrhyncha</taxon>
        <taxon>Psylloidea</taxon>
        <taxon>Psyllidae</taxon>
        <taxon>Diaphorininae</taxon>
        <taxon>Diaphorina</taxon>
    </lineage>
</organism>
<feature type="domain" description="C2H2-type" evidence="3">
    <location>
        <begin position="194"/>
        <end position="221"/>
    </location>
</feature>
<keyword evidence="1" id="KW-0479">Metal-binding</keyword>
<dbReference type="InterPro" id="IPR052795">
    <property type="entry name" value="RREB1"/>
</dbReference>
<dbReference type="GeneID" id="103505323"/>
<name>A0A3Q0INU9_DIACI</name>
<dbReference type="SMART" id="SM00355">
    <property type="entry name" value="ZnF_C2H2"/>
    <property type="match status" value="4"/>
</dbReference>
<dbReference type="InterPro" id="IPR013087">
    <property type="entry name" value="Znf_C2H2_type"/>
</dbReference>
<protein>
    <submittedName>
        <fullName evidence="5">Zinc finger Y-chromosomal protein 1-like</fullName>
    </submittedName>
</protein>
<dbReference type="GO" id="GO:0005634">
    <property type="term" value="C:nucleus"/>
    <property type="evidence" value="ECO:0007669"/>
    <property type="project" value="TreeGrafter"/>
</dbReference>
<dbReference type="STRING" id="121845.A0A3Q0INU9"/>
<dbReference type="GO" id="GO:0001228">
    <property type="term" value="F:DNA-binding transcription activator activity, RNA polymerase II-specific"/>
    <property type="evidence" value="ECO:0007669"/>
    <property type="project" value="TreeGrafter"/>
</dbReference>
<gene>
    <name evidence="5" type="primary">LOC103505323</name>
</gene>
<evidence type="ECO:0000256" key="1">
    <source>
        <dbReference type="PROSITE-ProRule" id="PRU00042"/>
    </source>
</evidence>
<dbReference type="InterPro" id="IPR036236">
    <property type="entry name" value="Znf_C2H2_sf"/>
</dbReference>
<dbReference type="PANTHER" id="PTHR46451">
    <property type="entry name" value="RAS-RESPONSIVE ELEMENT-BINDING PROTEIN 1"/>
    <property type="match status" value="1"/>
</dbReference>
<dbReference type="Gene3D" id="3.30.160.60">
    <property type="entry name" value="Classic Zinc Finger"/>
    <property type="match status" value="2"/>
</dbReference>
<sequence length="312" mass="36642">MCPYRTPYSGTMRRHIRAHIGDRPYKCFVCPYRSNQRANLMSHVKLKHTESKRDRIQKSKSKSKIQFFNEDYVEVPVHGTTNLVKKIIIYTFLKASTQSSDLPKCSRMKRSKQAHESSEESSEADSDTKVERKLKNYLINLLLLVVLINHCFIPSLEDTCKHCQVNLENGTEILLQHCKICPSDIREINATSRYVCFKCDYHTPYSVTMRRHIRAHIGDRPYKCSYCQYCSNQRANLLSHLKFKHSSENSKRISRPKYLLNEDGIQEIIDESPNKAKMIICRRPTKKRTKSDEQLRFKKIRVKNLKLLIERA</sequence>
<feature type="domain" description="C2H2-type" evidence="3">
    <location>
        <begin position="222"/>
        <end position="250"/>
    </location>
</feature>
<feature type="domain" description="C2H2-type" evidence="3">
    <location>
        <begin position="25"/>
        <end position="53"/>
    </location>
</feature>
<dbReference type="PaxDb" id="121845-A0A3Q0INU9"/>
<dbReference type="Proteomes" id="UP000079169">
    <property type="component" value="Unplaced"/>
</dbReference>
<evidence type="ECO:0000313" key="4">
    <source>
        <dbReference type="Proteomes" id="UP000079169"/>
    </source>
</evidence>
<reference evidence="5" key="1">
    <citation type="submission" date="2025-08" db="UniProtKB">
        <authorList>
            <consortium name="RefSeq"/>
        </authorList>
    </citation>
    <scope>IDENTIFICATION</scope>
</reference>
<dbReference type="KEGG" id="dci:103505323"/>
<keyword evidence="1" id="KW-0863">Zinc-finger</keyword>
<feature type="region of interest" description="Disordered" evidence="2">
    <location>
        <begin position="102"/>
        <end position="127"/>
    </location>
</feature>
<evidence type="ECO:0000256" key="2">
    <source>
        <dbReference type="SAM" id="MobiDB-lite"/>
    </source>
</evidence>
<evidence type="ECO:0000313" key="5">
    <source>
        <dbReference type="RefSeq" id="XP_026676323.1"/>
    </source>
</evidence>
<dbReference type="PROSITE" id="PS50157">
    <property type="entry name" value="ZINC_FINGER_C2H2_2"/>
    <property type="match status" value="3"/>
</dbReference>
<keyword evidence="4" id="KW-1185">Reference proteome</keyword>